<dbReference type="InterPro" id="IPR001764">
    <property type="entry name" value="Glyco_hydro_3_N"/>
</dbReference>
<proteinExistence type="inferred from homology"/>
<comment type="caution">
    <text evidence="7">The sequence shown here is derived from an EMBL/GenBank/DDBJ whole genome shotgun (WGS) entry which is preliminary data.</text>
</comment>
<evidence type="ECO:0000256" key="5">
    <source>
        <dbReference type="ARBA" id="ARBA00023295"/>
    </source>
</evidence>
<evidence type="ECO:0000256" key="3">
    <source>
        <dbReference type="ARBA" id="ARBA00012663"/>
    </source>
</evidence>
<evidence type="ECO:0000313" key="7">
    <source>
        <dbReference type="EMBL" id="PWC08173.1"/>
    </source>
</evidence>
<keyword evidence="8" id="KW-1185">Reference proteome</keyword>
<comment type="catalytic activity">
    <reaction evidence="1">
        <text>Hydrolysis of terminal non-reducing N-acetyl-D-hexosamine residues in N-acetyl-beta-D-hexosaminides.</text>
        <dbReference type="EC" id="3.2.1.52"/>
    </reaction>
</comment>
<dbReference type="EC" id="3.2.1.52" evidence="3"/>
<dbReference type="PANTHER" id="PTHR30480">
    <property type="entry name" value="BETA-HEXOSAMINIDASE-RELATED"/>
    <property type="match status" value="1"/>
</dbReference>
<dbReference type="Gene3D" id="3.20.20.300">
    <property type="entry name" value="Glycoside hydrolase, family 3, N-terminal domain"/>
    <property type="match status" value="1"/>
</dbReference>
<dbReference type="SUPFAM" id="SSF51445">
    <property type="entry name" value="(Trans)glycosidases"/>
    <property type="match status" value="1"/>
</dbReference>
<keyword evidence="4 7" id="KW-0378">Hydrolase</keyword>
<comment type="similarity">
    <text evidence="2">Belongs to the glycosyl hydrolase 3 family.</text>
</comment>
<feature type="domain" description="Glycoside hydrolase family 3 N-terminal" evidence="6">
    <location>
        <begin position="35"/>
        <end position="339"/>
    </location>
</feature>
<dbReference type="InterPro" id="IPR050226">
    <property type="entry name" value="NagZ_Beta-hexosaminidase"/>
</dbReference>
<name>A0A2U1THB9_9MICO</name>
<reference evidence="8" key="1">
    <citation type="submission" date="2018-04" db="EMBL/GenBank/DDBJ databases">
        <authorList>
            <person name="Liu S."/>
            <person name="Wang Z."/>
            <person name="Li J."/>
        </authorList>
    </citation>
    <scope>NUCLEOTIDE SEQUENCE [LARGE SCALE GENOMIC DNA]</scope>
    <source>
        <strain evidence="8">622</strain>
    </source>
</reference>
<evidence type="ECO:0000256" key="1">
    <source>
        <dbReference type="ARBA" id="ARBA00001231"/>
    </source>
</evidence>
<evidence type="ECO:0000313" key="8">
    <source>
        <dbReference type="Proteomes" id="UP000244962"/>
    </source>
</evidence>
<dbReference type="PANTHER" id="PTHR30480:SF13">
    <property type="entry name" value="BETA-HEXOSAMINIDASE"/>
    <property type="match status" value="1"/>
</dbReference>
<protein>
    <recommendedName>
        <fullName evidence="3">beta-N-acetylhexosaminidase</fullName>
        <ecNumber evidence="3">3.2.1.52</ecNumber>
    </recommendedName>
</protein>
<dbReference type="GO" id="GO:0004563">
    <property type="term" value="F:beta-N-acetylhexosaminidase activity"/>
    <property type="evidence" value="ECO:0007669"/>
    <property type="project" value="UniProtKB-EC"/>
</dbReference>
<dbReference type="GO" id="GO:0005975">
    <property type="term" value="P:carbohydrate metabolic process"/>
    <property type="evidence" value="ECO:0007669"/>
    <property type="project" value="InterPro"/>
</dbReference>
<organism evidence="7 8">
    <name type="scientific">Mycetocola zhujimingii</name>
    <dbReference type="NCBI Taxonomy" id="2079792"/>
    <lineage>
        <taxon>Bacteria</taxon>
        <taxon>Bacillati</taxon>
        <taxon>Actinomycetota</taxon>
        <taxon>Actinomycetes</taxon>
        <taxon>Micrococcales</taxon>
        <taxon>Microbacteriaceae</taxon>
        <taxon>Mycetocola</taxon>
    </lineage>
</organism>
<dbReference type="GO" id="GO:0009254">
    <property type="term" value="P:peptidoglycan turnover"/>
    <property type="evidence" value="ECO:0007669"/>
    <property type="project" value="TreeGrafter"/>
</dbReference>
<dbReference type="Pfam" id="PF00933">
    <property type="entry name" value="Glyco_hydro_3"/>
    <property type="match status" value="1"/>
</dbReference>
<dbReference type="AlphaFoldDB" id="A0A2U1THB9"/>
<dbReference type="Proteomes" id="UP000244962">
    <property type="component" value="Unassembled WGS sequence"/>
</dbReference>
<dbReference type="EMBL" id="QEFB01000001">
    <property type="protein sequence ID" value="PWC08173.1"/>
    <property type="molecule type" value="Genomic_DNA"/>
</dbReference>
<keyword evidence="5" id="KW-0326">Glycosidase</keyword>
<accession>A0A2U1THB9</accession>
<sequence>MSADAGPAKAAEEKLAGMSRARRIASLFMLHLPGTDEGALRSFVADTEPGGMIFMPDNIGASLTDVASLARAAREDEGFPPLIGIDQEGGRVRRIADDRFASAVTLRHRDPEETREAFAARSALLAEAGISVNFGVVADVTDDPGSFMNDRVLGTTAAEAAERVSAAITGESGRVFSTLKHFPGHGRTPGDSHSSIPETAVDLATWEETDAAPFRSGILAGADFVMMGHLRYSTVDDQPATLSRAWHSILRERLGFEGVIITDDMLMLGDSGVPEYRDAAENAVRALAAGATMLLYVLRGDPEQVRTDAARLVQAVSNAVDAGRLSIEHIDAAALTLLTLRARLARPRGIS</sequence>
<dbReference type="InterPro" id="IPR017853">
    <property type="entry name" value="GH"/>
</dbReference>
<evidence type="ECO:0000256" key="2">
    <source>
        <dbReference type="ARBA" id="ARBA00005336"/>
    </source>
</evidence>
<evidence type="ECO:0000259" key="6">
    <source>
        <dbReference type="Pfam" id="PF00933"/>
    </source>
</evidence>
<gene>
    <name evidence="7" type="ORF">DF223_02135</name>
</gene>
<dbReference type="InterPro" id="IPR036962">
    <property type="entry name" value="Glyco_hydro_3_N_sf"/>
</dbReference>
<evidence type="ECO:0000256" key="4">
    <source>
        <dbReference type="ARBA" id="ARBA00022801"/>
    </source>
</evidence>
<dbReference type="RefSeq" id="WP_108962029.1">
    <property type="nucleotide sequence ID" value="NZ_QEFB01000001.1"/>
</dbReference>